<protein>
    <submittedName>
        <fullName evidence="5">Alpha/beta fold hydrolase</fullName>
    </submittedName>
</protein>
<dbReference type="GO" id="GO:0016746">
    <property type="term" value="F:acyltransferase activity"/>
    <property type="evidence" value="ECO:0007669"/>
    <property type="project" value="UniProtKB-KW"/>
</dbReference>
<dbReference type="GO" id="GO:0016787">
    <property type="term" value="F:hydrolase activity"/>
    <property type="evidence" value="ECO:0007669"/>
    <property type="project" value="UniProtKB-KW"/>
</dbReference>
<dbReference type="EMBL" id="CP106982">
    <property type="protein sequence ID" value="UYF95521.1"/>
    <property type="molecule type" value="Genomic_DNA"/>
</dbReference>
<dbReference type="InterPro" id="IPR010941">
    <property type="entry name" value="PhaC_N"/>
</dbReference>
<sequence length="610" mass="66236">MPRAIGSIRDRAAHPPAAGPLELLEQFDHERNSNSCESRTGAGVRRLGSRGSGRNAIVRHPKEPPTMKIPLPGSGLYRRMGRWAGVVSGAAEGVRAVAAGSARFGGELSRIALGASEVAPPKGDRRFVDPAWTSNPMYRRIGQAYLLSAREIEDAVDRIGRIADPVRAQQLAFAARIVVSGLAPTNYLMTNPTVLKETFDTAGLNLVRGLRNYVTDVRRNGGMPAMVPHGAFEVGRDLAVTPGAVVARDEVAEVLRYVPTTDTVHARPVLVVPPPIGRFYFLDLQPGRSFVEHSVSRGLQTFMLSWRNPNQDQGGWDLDTYARRVSEAIDTVRAETGSDDVNLIGFCAGGIISTGLLNHMAATGDTRVHSMSYAVTMLDFENKELLDAFAGQKLVSFARGRSLRNGIISARDMGNAFLWMRPDDLVFNYVVNNYLMGRTPPAFDILAWNADGTNLPGSLHAQFLDIFRDNMLAKPGSMTVLGTPVDPGTVTVPTFVSGAIDDHLTAWKGCYRTTQLLGGDCTFVLSYSGHIASLVNPPGNPKSHYWTGGAPGADPHQWLDQATRVTGSWWEPWADWVSERSGDRMSSPVLHEAEYPLGPAPGRYVGEPSN</sequence>
<keyword evidence="2" id="KW-0012">Acyltransferase</keyword>
<feature type="domain" description="Poly-beta-hydroxybutyrate polymerase N-terminal" evidence="4">
    <location>
        <begin position="124"/>
        <end position="293"/>
    </location>
</feature>
<dbReference type="Gene3D" id="3.40.50.1820">
    <property type="entry name" value="alpha/beta hydrolase"/>
    <property type="match status" value="1"/>
</dbReference>
<keyword evidence="5" id="KW-0378">Hydrolase</keyword>
<evidence type="ECO:0000256" key="1">
    <source>
        <dbReference type="ARBA" id="ARBA00022679"/>
    </source>
</evidence>
<dbReference type="GO" id="GO:0042619">
    <property type="term" value="P:poly-hydroxybutyrate biosynthetic process"/>
    <property type="evidence" value="ECO:0007669"/>
    <property type="project" value="InterPro"/>
</dbReference>
<evidence type="ECO:0000313" key="5">
    <source>
        <dbReference type="EMBL" id="UYF95521.1"/>
    </source>
</evidence>
<feature type="region of interest" description="Disordered" evidence="3">
    <location>
        <begin position="32"/>
        <end position="55"/>
    </location>
</feature>
<name>A0AA46NZX3_9NOCA</name>
<gene>
    <name evidence="5" type="ORF">OCS65_07095</name>
</gene>
<keyword evidence="1" id="KW-0808">Transferase</keyword>
<evidence type="ECO:0000313" key="6">
    <source>
        <dbReference type="Proteomes" id="UP001163947"/>
    </source>
</evidence>
<dbReference type="PANTHER" id="PTHR36837:SF5">
    <property type="entry name" value="POLY-3-HYDROXYBUTYRATE SYNTHASE"/>
    <property type="match status" value="1"/>
</dbReference>
<evidence type="ECO:0000256" key="3">
    <source>
        <dbReference type="SAM" id="MobiDB-lite"/>
    </source>
</evidence>
<dbReference type="RefSeq" id="WP_263509260.1">
    <property type="nucleotide sequence ID" value="NZ_CP106982.1"/>
</dbReference>
<dbReference type="InterPro" id="IPR029058">
    <property type="entry name" value="AB_hydrolase_fold"/>
</dbReference>
<accession>A0AA46NZX3</accession>
<dbReference type="PANTHER" id="PTHR36837">
    <property type="entry name" value="POLY(3-HYDROXYALKANOATE) POLYMERASE SUBUNIT PHAC"/>
    <property type="match status" value="1"/>
</dbReference>
<dbReference type="AlphaFoldDB" id="A0AA46NZX3"/>
<evidence type="ECO:0000256" key="2">
    <source>
        <dbReference type="ARBA" id="ARBA00023315"/>
    </source>
</evidence>
<dbReference type="Pfam" id="PF07167">
    <property type="entry name" value="PhaC_N"/>
    <property type="match status" value="1"/>
</dbReference>
<dbReference type="GeneID" id="83620170"/>
<reference evidence="5" key="1">
    <citation type="submission" date="2022-09" db="EMBL/GenBank/DDBJ databases">
        <title>The genome sequence of Rhodococcus aetherivorans N1.</title>
        <authorList>
            <person name="Jiang W."/>
        </authorList>
    </citation>
    <scope>NUCLEOTIDE SEQUENCE</scope>
    <source>
        <strain evidence="5">N1</strain>
    </source>
</reference>
<proteinExistence type="predicted"/>
<dbReference type="Proteomes" id="UP001163947">
    <property type="component" value="Chromosome"/>
</dbReference>
<dbReference type="SUPFAM" id="SSF53474">
    <property type="entry name" value="alpha/beta-Hydrolases"/>
    <property type="match status" value="1"/>
</dbReference>
<organism evidence="5 6">
    <name type="scientific">Rhodococcus aetherivorans</name>
    <dbReference type="NCBI Taxonomy" id="191292"/>
    <lineage>
        <taxon>Bacteria</taxon>
        <taxon>Bacillati</taxon>
        <taxon>Actinomycetota</taxon>
        <taxon>Actinomycetes</taxon>
        <taxon>Mycobacteriales</taxon>
        <taxon>Nocardiaceae</taxon>
        <taxon>Rhodococcus</taxon>
    </lineage>
</organism>
<dbReference type="InterPro" id="IPR051321">
    <property type="entry name" value="PHA/PHB_synthase"/>
</dbReference>
<evidence type="ECO:0000259" key="4">
    <source>
        <dbReference type="Pfam" id="PF07167"/>
    </source>
</evidence>